<reference evidence="8 9" key="2">
    <citation type="journal article" date="2009" name="Proc. Natl. Acad. Sci. U.S.A.">
        <title>On the chimeric nature, thermophilic origin, and phylogenetic placement of the Thermotogales.</title>
        <authorList>
            <person name="Zhaxybayeva O."/>
            <person name="Swithers K.S."/>
            <person name="Lapierre P."/>
            <person name="Fournier G.P."/>
            <person name="Bickhart D.M."/>
            <person name="DeBoy R.T."/>
            <person name="Nelson K.E."/>
            <person name="Nesbo C.L."/>
            <person name="Doolittle W.F."/>
            <person name="Gogarten J.P."/>
            <person name="Noll K.M."/>
        </authorList>
    </citation>
    <scope>NUCLEOTIDE SEQUENCE [LARGE SCALE GENOMIC DNA]</scope>
    <source>
        <strain evidence="9">ATCC BAA-301 / DSM 14385 / NBRC 107922 / TMO</strain>
    </source>
</reference>
<proteinExistence type="predicted"/>
<keyword evidence="5" id="KW-0408">Iron</keyword>
<dbReference type="InterPro" id="IPR023980">
    <property type="entry name" value="CHP04013_B12-bd/rSAM"/>
</dbReference>
<dbReference type="NCBIfam" id="TIGR04013">
    <property type="entry name" value="B12_SAM_MJ_1487"/>
    <property type="match status" value="1"/>
</dbReference>
<dbReference type="InterPro" id="IPR006638">
    <property type="entry name" value="Elp3/MiaA/NifB-like_rSAM"/>
</dbReference>
<dbReference type="SFLD" id="SFLDG01082">
    <property type="entry name" value="B12-binding_domain_containing"/>
    <property type="match status" value="1"/>
</dbReference>
<dbReference type="PROSITE" id="PS51918">
    <property type="entry name" value="RADICAL_SAM"/>
    <property type="match status" value="1"/>
</dbReference>
<evidence type="ECO:0000313" key="9">
    <source>
        <dbReference type="Proteomes" id="UP000002016"/>
    </source>
</evidence>
<dbReference type="eggNOG" id="COG1032">
    <property type="taxonomic scope" value="Bacteria"/>
</dbReference>
<evidence type="ECO:0000256" key="4">
    <source>
        <dbReference type="ARBA" id="ARBA00022723"/>
    </source>
</evidence>
<dbReference type="EMBL" id="CP000812">
    <property type="protein sequence ID" value="ABV33112.1"/>
    <property type="molecule type" value="Genomic_DNA"/>
</dbReference>
<dbReference type="STRING" id="416591.Tlet_0545"/>
<organism evidence="8 9">
    <name type="scientific">Pseudothermotoga lettingae (strain ATCC BAA-301 / DSM 14385 / NBRC 107922 / TMO)</name>
    <name type="common">Thermotoga lettingae</name>
    <dbReference type="NCBI Taxonomy" id="416591"/>
    <lineage>
        <taxon>Bacteria</taxon>
        <taxon>Thermotogati</taxon>
        <taxon>Thermotogota</taxon>
        <taxon>Thermotogae</taxon>
        <taxon>Thermotogales</taxon>
        <taxon>Thermotogaceae</taxon>
        <taxon>Pseudothermotoga</taxon>
    </lineage>
</organism>
<dbReference type="Gene3D" id="3.80.30.20">
    <property type="entry name" value="tm_1862 like domain"/>
    <property type="match status" value="1"/>
</dbReference>
<accession>A8F4M8</accession>
<keyword evidence="2" id="KW-0004">4Fe-4S</keyword>
<dbReference type="InterPro" id="IPR058240">
    <property type="entry name" value="rSAM_sf"/>
</dbReference>
<dbReference type="PANTHER" id="PTHR43409">
    <property type="entry name" value="ANAEROBIC MAGNESIUM-PROTOPORPHYRIN IX MONOMETHYL ESTER CYCLASE-RELATED"/>
    <property type="match status" value="1"/>
</dbReference>
<gene>
    <name evidence="8" type="ordered locus">Tlet_0545</name>
</gene>
<evidence type="ECO:0000313" key="8">
    <source>
        <dbReference type="EMBL" id="ABV33112.1"/>
    </source>
</evidence>
<reference evidence="8 9" key="1">
    <citation type="submission" date="2007-08" db="EMBL/GenBank/DDBJ databases">
        <title>Complete sequence of Thermotoga lettingae TMO.</title>
        <authorList>
            <consortium name="US DOE Joint Genome Institute"/>
            <person name="Copeland A."/>
            <person name="Lucas S."/>
            <person name="Lapidus A."/>
            <person name="Barry K."/>
            <person name="Glavina del Rio T."/>
            <person name="Dalin E."/>
            <person name="Tice H."/>
            <person name="Pitluck S."/>
            <person name="Foster B."/>
            <person name="Bruce D."/>
            <person name="Schmutz J."/>
            <person name="Larimer F."/>
            <person name="Land M."/>
            <person name="Hauser L."/>
            <person name="Kyrpides N."/>
            <person name="Mikhailova N."/>
            <person name="Nelson K."/>
            <person name="Gogarten J.P."/>
            <person name="Noll K."/>
            <person name="Richardson P."/>
        </authorList>
    </citation>
    <scope>NUCLEOTIDE SEQUENCE [LARGE SCALE GENOMIC DNA]</scope>
    <source>
        <strain evidence="9">ATCC BAA-301 / DSM 14385 / NBRC 107922 / TMO</strain>
    </source>
</reference>
<dbReference type="CDD" id="cd01335">
    <property type="entry name" value="Radical_SAM"/>
    <property type="match status" value="1"/>
</dbReference>
<dbReference type="GO" id="GO:0051539">
    <property type="term" value="F:4 iron, 4 sulfur cluster binding"/>
    <property type="evidence" value="ECO:0007669"/>
    <property type="project" value="UniProtKB-KW"/>
</dbReference>
<dbReference type="Gene3D" id="3.40.50.280">
    <property type="entry name" value="Cobalamin-binding domain"/>
    <property type="match status" value="1"/>
</dbReference>
<protein>
    <submittedName>
        <fullName evidence="8">Radical SAM domain protein</fullName>
    </submittedName>
</protein>
<dbReference type="PROSITE" id="PS01278">
    <property type="entry name" value="MTTASE_RADICAL"/>
    <property type="match status" value="1"/>
</dbReference>
<keyword evidence="9" id="KW-1185">Reference proteome</keyword>
<dbReference type="SFLD" id="SFLDS00029">
    <property type="entry name" value="Radical_SAM"/>
    <property type="match status" value="1"/>
</dbReference>
<dbReference type="Pfam" id="PF04055">
    <property type="entry name" value="Radical_SAM"/>
    <property type="match status" value="1"/>
</dbReference>
<dbReference type="PANTHER" id="PTHR43409:SF17">
    <property type="entry name" value="METHYLTHIOTRANSFERASE MJ0865-RELATED"/>
    <property type="match status" value="1"/>
</dbReference>
<evidence type="ECO:0000259" key="7">
    <source>
        <dbReference type="PROSITE" id="PS51918"/>
    </source>
</evidence>
<evidence type="ECO:0000256" key="2">
    <source>
        <dbReference type="ARBA" id="ARBA00022485"/>
    </source>
</evidence>
<dbReference type="KEGG" id="tle:Tlet_0545"/>
<dbReference type="InterPro" id="IPR020612">
    <property type="entry name" value="Methylthiotransferase_CS"/>
</dbReference>
<evidence type="ECO:0000256" key="1">
    <source>
        <dbReference type="ARBA" id="ARBA00001966"/>
    </source>
</evidence>
<dbReference type="SMART" id="SM00729">
    <property type="entry name" value="Elp3"/>
    <property type="match status" value="1"/>
</dbReference>
<name>A8F4M8_PSELT</name>
<dbReference type="AlphaFoldDB" id="A8F4M8"/>
<dbReference type="Proteomes" id="UP000002016">
    <property type="component" value="Chromosome"/>
</dbReference>
<evidence type="ECO:0000256" key="6">
    <source>
        <dbReference type="ARBA" id="ARBA00023014"/>
    </source>
</evidence>
<dbReference type="OrthoDB" id="9801424at2"/>
<keyword evidence="3" id="KW-0949">S-adenosyl-L-methionine</keyword>
<dbReference type="InterPro" id="IPR051198">
    <property type="entry name" value="BchE-like"/>
</dbReference>
<dbReference type="HOGENOM" id="CLU_042889_0_0_0"/>
<evidence type="ECO:0000256" key="5">
    <source>
        <dbReference type="ARBA" id="ARBA00023004"/>
    </source>
</evidence>
<keyword evidence="6" id="KW-0411">Iron-sulfur</keyword>
<dbReference type="InterPro" id="IPR007197">
    <property type="entry name" value="rSAM"/>
</dbReference>
<dbReference type="SUPFAM" id="SSF102114">
    <property type="entry name" value="Radical SAM enzymes"/>
    <property type="match status" value="1"/>
</dbReference>
<keyword evidence="4" id="KW-0479">Metal-binding</keyword>
<feature type="domain" description="Radical SAM core" evidence="7">
    <location>
        <begin position="135"/>
        <end position="367"/>
    </location>
</feature>
<sequence>MKIIFRFHKHNRYSLIPLIAAIHDKFPSIEMAFVGSLNEIMNISPPAVVAYSFMSFDVDWVSQEVNILKKKGYALIAGGPHATAKPEDVIRMGFDHVFKGDGEENILLFLKGERSTVFDGLVKRINIDEYPPFCSDLDLFMPIEITRGCPFGCAYCEVSLIGGKKPRHRSVESIVHHCKSGINKSRYIARFITPNAFGYGSDGMKVNVEAIDNLLYNLKKVGMKEIYFGSFPSDVRPEFVTDEVLKTIKKYVNNRYIILGAQSGSDRVLRLIKRFHTVEHVVRSAEIVLNNGFVPRVDIIFGFPFENEDDLAKTFDLIKKLVKMGCKIHAHTFMPLPGTELESSGHAVLPEWVRRELSRFAQEGNLDGYWEKQLFLSKYLSEL</sequence>
<dbReference type="RefSeq" id="WP_012002593.1">
    <property type="nucleotide sequence ID" value="NC_009828.1"/>
</dbReference>
<dbReference type="GO" id="GO:0003824">
    <property type="term" value="F:catalytic activity"/>
    <property type="evidence" value="ECO:0007669"/>
    <property type="project" value="InterPro"/>
</dbReference>
<dbReference type="InterPro" id="IPR023404">
    <property type="entry name" value="rSAM_horseshoe"/>
</dbReference>
<dbReference type="GO" id="GO:0046872">
    <property type="term" value="F:metal ion binding"/>
    <property type="evidence" value="ECO:0007669"/>
    <property type="project" value="UniProtKB-KW"/>
</dbReference>
<evidence type="ECO:0000256" key="3">
    <source>
        <dbReference type="ARBA" id="ARBA00022691"/>
    </source>
</evidence>
<comment type="cofactor">
    <cofactor evidence="1">
        <name>[4Fe-4S] cluster</name>
        <dbReference type="ChEBI" id="CHEBI:49883"/>
    </cofactor>
</comment>